<gene>
    <name evidence="1" type="ORF">EUGRSUZ_I02795</name>
</gene>
<dbReference type="KEGG" id="egr:108955412"/>
<proteinExistence type="predicted"/>
<dbReference type="FunCoup" id="A0A059AUQ2">
    <property type="interactions" value="11"/>
</dbReference>
<reference evidence="1" key="1">
    <citation type="submission" date="2013-07" db="EMBL/GenBank/DDBJ databases">
        <title>The genome of Eucalyptus grandis.</title>
        <authorList>
            <person name="Schmutz J."/>
            <person name="Hayes R."/>
            <person name="Myburg A."/>
            <person name="Tuskan G."/>
            <person name="Grattapaglia D."/>
            <person name="Rokhsar D.S."/>
        </authorList>
    </citation>
    <scope>NUCLEOTIDE SEQUENCE</scope>
    <source>
        <tissue evidence="1">Leaf extractions</tissue>
    </source>
</reference>
<sequence>MKMMKMMKAVKKLKLWTKKKRSKLQSRTSTSTITTILITRSSGDCCPLLPMHSASDIQTETEAEITVSSSSTYWTSSAVPSAPPLPPWLVLEHEYPEHEHAHEQRFNFAYSCPPQPPEEAIADLTTFRHSGGGMIGCVVQFGIHVFRCFCPCFHVRDPHPLPKLHAN</sequence>
<evidence type="ECO:0000313" key="1">
    <source>
        <dbReference type="EMBL" id="KCW57165.1"/>
    </source>
</evidence>
<accession>A0A059AUQ2</accession>
<organism evidence="1">
    <name type="scientific">Eucalyptus grandis</name>
    <name type="common">Flooded gum</name>
    <dbReference type="NCBI Taxonomy" id="71139"/>
    <lineage>
        <taxon>Eukaryota</taxon>
        <taxon>Viridiplantae</taxon>
        <taxon>Streptophyta</taxon>
        <taxon>Embryophyta</taxon>
        <taxon>Tracheophyta</taxon>
        <taxon>Spermatophyta</taxon>
        <taxon>Magnoliopsida</taxon>
        <taxon>eudicotyledons</taxon>
        <taxon>Gunneridae</taxon>
        <taxon>Pentapetalae</taxon>
        <taxon>rosids</taxon>
        <taxon>malvids</taxon>
        <taxon>Myrtales</taxon>
        <taxon>Myrtaceae</taxon>
        <taxon>Myrtoideae</taxon>
        <taxon>Eucalypteae</taxon>
        <taxon>Eucalyptus</taxon>
    </lineage>
</organism>
<dbReference type="Gramene" id="KCW57165">
    <property type="protein sequence ID" value="KCW57165"/>
    <property type="gene ID" value="EUGRSUZ_I02795"/>
</dbReference>
<dbReference type="AlphaFoldDB" id="A0A059AUQ2"/>
<name>A0A059AUQ2_EUCGR</name>
<protein>
    <submittedName>
        <fullName evidence="1">Uncharacterized protein</fullName>
    </submittedName>
</protein>
<dbReference type="InParanoid" id="A0A059AUQ2"/>
<dbReference type="OMA" id="PSHCICH"/>
<dbReference type="EMBL" id="KK198761">
    <property type="protein sequence ID" value="KCW57165.1"/>
    <property type="molecule type" value="Genomic_DNA"/>
</dbReference>